<dbReference type="OrthoDB" id="5323821at2"/>
<dbReference type="Proteomes" id="UP000319322">
    <property type="component" value="Unassembled WGS sequence"/>
</dbReference>
<organism evidence="2 3">
    <name type="scientific">Helicobacter mehlei</name>
    <dbReference type="NCBI Taxonomy" id="2316080"/>
    <lineage>
        <taxon>Bacteria</taxon>
        <taxon>Pseudomonadati</taxon>
        <taxon>Campylobacterota</taxon>
        <taxon>Epsilonproteobacteria</taxon>
        <taxon>Campylobacterales</taxon>
        <taxon>Helicobacteraceae</taxon>
        <taxon>Helicobacter</taxon>
    </lineage>
</organism>
<sequence>MRTKTIICSLALLLCACAPKHSSLASQVTFDIGYQGGAVKTYWRKLGDKPSQEFVLGGNNGFFLLWRDTYKQAKIATRILEPGIYYLASFEVQVGNRLLKSQTTLPRWRTGWDFAKNEPLFLAFELKPNTPLKLPPVELSIQHILRDKKHGMEESYKVNFILDDPLGVWKRGVYTHSF</sequence>
<evidence type="ECO:0000313" key="2">
    <source>
        <dbReference type="EMBL" id="TSA86579.1"/>
    </source>
</evidence>
<dbReference type="RefSeq" id="WP_120948303.1">
    <property type="nucleotide sequence ID" value="NZ_QXQP01000016.1"/>
</dbReference>
<comment type="caution">
    <text evidence="2">The sequence shown here is derived from an EMBL/GenBank/DDBJ whole genome shotgun (WGS) entry which is preliminary data.</text>
</comment>
<proteinExistence type="predicted"/>
<feature type="chain" id="PRO_5022041988" description="Lipoprotein" evidence="1">
    <location>
        <begin position="26"/>
        <end position="178"/>
    </location>
</feature>
<keyword evidence="1" id="KW-0732">Signal</keyword>
<dbReference type="PROSITE" id="PS51257">
    <property type="entry name" value="PROKAR_LIPOPROTEIN"/>
    <property type="match status" value="1"/>
</dbReference>
<keyword evidence="3" id="KW-1185">Reference proteome</keyword>
<feature type="signal peptide" evidence="1">
    <location>
        <begin position="1"/>
        <end position="25"/>
    </location>
</feature>
<reference evidence="2 3" key="3">
    <citation type="submission" date="2019-07" db="EMBL/GenBank/DDBJ databases">
        <authorList>
            <person name="Papic B."/>
        </authorList>
    </citation>
    <scope>NUCLEOTIDE SEQUENCE [LARGE SCALE GENOMIC DNA]</scope>
    <source>
        <strain evidence="2 3">L8b</strain>
    </source>
</reference>
<evidence type="ECO:0008006" key="4">
    <source>
        <dbReference type="Google" id="ProtNLM"/>
    </source>
</evidence>
<name>A0A553V254_9HELI</name>
<evidence type="ECO:0000313" key="3">
    <source>
        <dbReference type="Proteomes" id="UP000319322"/>
    </source>
</evidence>
<protein>
    <recommendedName>
        <fullName evidence="4">Lipoprotein</fullName>
    </recommendedName>
</protein>
<reference evidence="2 3" key="1">
    <citation type="submission" date="2019-07" db="EMBL/GenBank/DDBJ databases">
        <title>Helicobacter labacensis sp. nov., Helicobacter mehlei sp. nov. and Helicobacter vulpis sp. nov., isolated from gastric mucosa of red fox (Vulpis vulpis).</title>
        <authorList>
            <person name="Kusar D."/>
            <person name="Gruntar I."/>
            <person name="Pate M."/>
            <person name="Zajc U."/>
            <person name="Ocepek M."/>
        </authorList>
    </citation>
    <scope>NUCLEOTIDE SEQUENCE [LARGE SCALE GENOMIC DNA]</scope>
    <source>
        <strain evidence="2 3">L8b</strain>
    </source>
</reference>
<accession>A0A553V254</accession>
<reference evidence="3" key="2">
    <citation type="submission" date="2019-07" db="EMBL/GenBank/DDBJ databases">
        <title>Helicobacter labacensis sp. nov., Helicobacter mehlei sp. nov. and Helicobacter vulpis sp. nov., isolated from gastric mucosa of red fox (Vulpis vulpis).</title>
        <authorList>
            <person name="Papic B."/>
        </authorList>
    </citation>
    <scope>NUCLEOTIDE SEQUENCE [LARGE SCALE GENOMIC DNA]</scope>
    <source>
        <strain evidence="3">L8b</strain>
    </source>
</reference>
<dbReference type="AlphaFoldDB" id="A0A553V254"/>
<evidence type="ECO:0000256" key="1">
    <source>
        <dbReference type="SAM" id="SignalP"/>
    </source>
</evidence>
<gene>
    <name evidence="2" type="ORF">FNE76_01200</name>
</gene>
<dbReference type="EMBL" id="VKGC01000002">
    <property type="protein sequence ID" value="TSA86579.1"/>
    <property type="molecule type" value="Genomic_DNA"/>
</dbReference>